<dbReference type="Pfam" id="PF04130">
    <property type="entry name" value="GCP_C_terminal"/>
    <property type="match status" value="1"/>
</dbReference>
<reference evidence="8 9" key="1">
    <citation type="submission" date="2022-12" db="EMBL/GenBank/DDBJ databases">
        <title>Chromosome-level genome assembly of true bugs.</title>
        <authorList>
            <person name="Ma L."/>
            <person name="Li H."/>
        </authorList>
    </citation>
    <scope>NUCLEOTIDE SEQUENCE [LARGE SCALE GENOMIC DNA]</scope>
    <source>
        <strain evidence="8">Lab_2022b</strain>
    </source>
</reference>
<sequence>MAFNTSDISIYDTVKILCENYIQNTSSKCDKDMSKHLLSGAYNVLIFKDCISIDYSVEELKFALLFRSSEYFGNNENNDGHQKFDQLKVLINNLEKCKSSDDDLENILKFLYLLHIYNNCDQKEFSKMYSGCSAVSFEEINSSCTPYLLEKVPVDKREPLVLNFDLEAKMLMVYDLELGHSYISRENLRQDVKYALIGIQSSSFQLKDSSITLKDGLYTDGIDSKTLAKFLEAVVKSGNYYRELYNICENCDAVCSAVVLTSFKHFLELYTILVDDFPIIPSIISWNRYINPLQQMIETLINLANLLPNSKEFFEKVYCVASKVYLPKNTSLIVNTLLISFSDQYFQIIDEWLFSGSCNNNYIFVMRDPTIPNIDCKESWLKAYIFIKEKAPKFLPCLDIFECGKKVALLKLCSENDPFLLNLLSKDNKRPKIRLCSTLNELKILKETCSNYTLFINSLRENKTNMEEKLGSDIESISFDDIKIGSDKNLSENSVSNSYNLDNESIHIKLEESKFKSDETEFLCESEDGSQYRDAAAKLEFDATNGVDLIEEEMQYIQQLTLKSLDIIRLDNTPLKRNSNKSTEFKEKTDECITNFETDAFLIREIIIKSVIIPLKMQEKLVNQALIYVFLYEKNFLYIAENLTNKFFLIDSNFSVPFIENISISIENETPQTFLNYARIKRLFESITFGSDRNLYFKINHIPDCFDLNNPDVFSCISLTYDIDWPLNLLITPKMIEKYNTVFQFLMSIERVSWKLKYLYRDLKTVKGNHFREIQLHRFVMTQYINMLKSYIHNDVITRNWNKFINSINSIQDLYDLYKNHVEFIKKVRFMCFLSKATIKIREELQRLFTIILKYCRITSIGEWTINENQEFSHSKFSKLKHYFDSFMQLARYITAYLEKIVERQYKSEFDGLLQLLTLNSYYIKK</sequence>
<name>A0AAW1CH01_9HEMI</name>
<evidence type="ECO:0000256" key="1">
    <source>
        <dbReference type="ARBA" id="ARBA00010337"/>
    </source>
</evidence>
<dbReference type="Pfam" id="PF17681">
    <property type="entry name" value="GCP_N_terminal"/>
    <property type="match status" value="1"/>
</dbReference>
<dbReference type="GO" id="GO:0005874">
    <property type="term" value="C:microtubule"/>
    <property type="evidence" value="ECO:0007669"/>
    <property type="project" value="UniProtKB-KW"/>
</dbReference>
<dbReference type="AlphaFoldDB" id="A0AAW1CH01"/>
<dbReference type="PANTHER" id="PTHR19302">
    <property type="entry name" value="GAMMA TUBULIN COMPLEX PROTEIN"/>
    <property type="match status" value="1"/>
</dbReference>
<dbReference type="EMBL" id="JAPXFL010000014">
    <property type="protein sequence ID" value="KAK9497704.1"/>
    <property type="molecule type" value="Genomic_DNA"/>
</dbReference>
<keyword evidence="3 5" id="KW-0493">Microtubule</keyword>
<comment type="subcellular location">
    <subcellularLocation>
        <location evidence="5">Cytoplasm</location>
        <location evidence="5">Cytoskeleton</location>
        <location evidence="5">Microtubule organizing center</location>
    </subcellularLocation>
</comment>
<dbReference type="PANTHER" id="PTHR19302:SF70">
    <property type="entry name" value="GAMMA-TUBULIN COMPLEX COMPONENT 6"/>
    <property type="match status" value="1"/>
</dbReference>
<dbReference type="GO" id="GO:0007020">
    <property type="term" value="P:microtubule nucleation"/>
    <property type="evidence" value="ECO:0007669"/>
    <property type="project" value="InterPro"/>
</dbReference>
<dbReference type="Gene3D" id="1.20.120.1900">
    <property type="entry name" value="Gamma-tubulin complex, C-terminal domain"/>
    <property type="match status" value="1"/>
</dbReference>
<keyword evidence="9" id="KW-1185">Reference proteome</keyword>
<evidence type="ECO:0000256" key="4">
    <source>
        <dbReference type="ARBA" id="ARBA00023212"/>
    </source>
</evidence>
<comment type="caution">
    <text evidence="8">The sequence shown here is derived from an EMBL/GenBank/DDBJ whole genome shotgun (WGS) entry which is preliminary data.</text>
</comment>
<evidence type="ECO:0000256" key="3">
    <source>
        <dbReference type="ARBA" id="ARBA00022701"/>
    </source>
</evidence>
<feature type="domain" description="Gamma tubulin complex component C-terminal" evidence="6">
    <location>
        <begin position="705"/>
        <end position="923"/>
    </location>
</feature>
<dbReference type="GO" id="GO:0031122">
    <property type="term" value="P:cytoplasmic microtubule organization"/>
    <property type="evidence" value="ECO:0007669"/>
    <property type="project" value="TreeGrafter"/>
</dbReference>
<evidence type="ECO:0000313" key="9">
    <source>
        <dbReference type="Proteomes" id="UP001461498"/>
    </source>
</evidence>
<dbReference type="GO" id="GO:0051225">
    <property type="term" value="P:spindle assembly"/>
    <property type="evidence" value="ECO:0007669"/>
    <property type="project" value="TreeGrafter"/>
</dbReference>
<evidence type="ECO:0000256" key="2">
    <source>
        <dbReference type="ARBA" id="ARBA00022490"/>
    </source>
</evidence>
<dbReference type="GO" id="GO:0000278">
    <property type="term" value="P:mitotic cell cycle"/>
    <property type="evidence" value="ECO:0007669"/>
    <property type="project" value="TreeGrafter"/>
</dbReference>
<gene>
    <name evidence="8" type="ORF">O3M35_004377</name>
</gene>
<dbReference type="GO" id="GO:0000930">
    <property type="term" value="C:gamma-tubulin complex"/>
    <property type="evidence" value="ECO:0007669"/>
    <property type="project" value="TreeGrafter"/>
</dbReference>
<dbReference type="GO" id="GO:0000922">
    <property type="term" value="C:spindle pole"/>
    <property type="evidence" value="ECO:0007669"/>
    <property type="project" value="InterPro"/>
</dbReference>
<dbReference type="GO" id="GO:0043015">
    <property type="term" value="F:gamma-tubulin binding"/>
    <property type="evidence" value="ECO:0007669"/>
    <property type="project" value="InterPro"/>
</dbReference>
<dbReference type="GO" id="GO:0051011">
    <property type="term" value="F:microtubule minus-end binding"/>
    <property type="evidence" value="ECO:0007669"/>
    <property type="project" value="TreeGrafter"/>
</dbReference>
<dbReference type="Proteomes" id="UP001461498">
    <property type="component" value="Unassembled WGS sequence"/>
</dbReference>
<protein>
    <recommendedName>
        <fullName evidence="5">Gamma-tubulin complex component</fullName>
    </recommendedName>
</protein>
<organism evidence="8 9">
    <name type="scientific">Rhynocoris fuscipes</name>
    <dbReference type="NCBI Taxonomy" id="488301"/>
    <lineage>
        <taxon>Eukaryota</taxon>
        <taxon>Metazoa</taxon>
        <taxon>Ecdysozoa</taxon>
        <taxon>Arthropoda</taxon>
        <taxon>Hexapoda</taxon>
        <taxon>Insecta</taxon>
        <taxon>Pterygota</taxon>
        <taxon>Neoptera</taxon>
        <taxon>Paraneoptera</taxon>
        <taxon>Hemiptera</taxon>
        <taxon>Heteroptera</taxon>
        <taxon>Panheteroptera</taxon>
        <taxon>Cimicomorpha</taxon>
        <taxon>Reduviidae</taxon>
        <taxon>Harpactorinae</taxon>
        <taxon>Harpactorini</taxon>
        <taxon>Rhynocoris</taxon>
    </lineage>
</organism>
<accession>A0AAW1CH01</accession>
<dbReference type="InterPro" id="IPR040457">
    <property type="entry name" value="GCP_C"/>
</dbReference>
<evidence type="ECO:0000256" key="5">
    <source>
        <dbReference type="RuleBase" id="RU363050"/>
    </source>
</evidence>
<keyword evidence="4 5" id="KW-0206">Cytoskeleton</keyword>
<keyword evidence="2 5" id="KW-0963">Cytoplasm</keyword>
<feature type="domain" description="Gamma tubulin complex component protein N-terminal" evidence="7">
    <location>
        <begin position="190"/>
        <end position="436"/>
    </location>
</feature>
<evidence type="ECO:0000259" key="6">
    <source>
        <dbReference type="Pfam" id="PF04130"/>
    </source>
</evidence>
<evidence type="ECO:0000313" key="8">
    <source>
        <dbReference type="EMBL" id="KAK9497704.1"/>
    </source>
</evidence>
<comment type="similarity">
    <text evidence="1 5">Belongs to the TUBGCP family.</text>
</comment>
<evidence type="ECO:0000259" key="7">
    <source>
        <dbReference type="Pfam" id="PF17681"/>
    </source>
</evidence>
<proteinExistence type="inferred from homology"/>
<dbReference type="InterPro" id="IPR041470">
    <property type="entry name" value="GCP_N"/>
</dbReference>
<dbReference type="InterPro" id="IPR007259">
    <property type="entry name" value="GCP"/>
</dbReference>
<dbReference type="InterPro" id="IPR042241">
    <property type="entry name" value="GCP_C_sf"/>
</dbReference>
<dbReference type="GO" id="GO:0051321">
    <property type="term" value="P:meiotic cell cycle"/>
    <property type="evidence" value="ECO:0007669"/>
    <property type="project" value="TreeGrafter"/>
</dbReference>